<sequence>MSEDQQYLQSEYQRRWEMLQNRVMPENNRQSFPTEPNATNIVASLAARVPPPTTYCSKTNATKQERTFEQVYKDVLEKQLMHKNVVPPRSKPRTVAVEPAPSTSRKQHDTPYVGMQKSDYNRRQQDIYRVLQLHQEQRRNGEPVLVTKHRTNVMLTIIKPKVTSPAPSHVYGAPDITTPNHSNQPVQYTAQESYADHRLLNMPRVASSIPTEPPPAHRIAKESSKSNFVTTPSNTSSIITKPVDQGQSQVEALNLDTKHETATCSRFTANPSSSFLPTASTSAPSSLPQAMANTTSNTKESCIPKVVKRIADMPASIDICECFVLNCHKFTITYVQ</sequence>
<keyword evidence="3" id="KW-1185">Reference proteome</keyword>
<reference evidence="3" key="1">
    <citation type="submission" date="2013-09" db="EMBL/GenBank/DDBJ databases">
        <title>The Genome Sequence of Anopheles culicifacies species A.</title>
        <authorList>
            <consortium name="The Broad Institute Genomics Platform"/>
            <person name="Neafsey D.E."/>
            <person name="Besansky N."/>
            <person name="Howell P."/>
            <person name="Walton C."/>
            <person name="Young S.K."/>
            <person name="Zeng Q."/>
            <person name="Gargeya S."/>
            <person name="Fitzgerald M."/>
            <person name="Haas B."/>
            <person name="Abouelleil A."/>
            <person name="Allen A.W."/>
            <person name="Alvarado L."/>
            <person name="Arachchi H.M."/>
            <person name="Berlin A.M."/>
            <person name="Chapman S.B."/>
            <person name="Gainer-Dewar J."/>
            <person name="Goldberg J."/>
            <person name="Griggs A."/>
            <person name="Gujja S."/>
            <person name="Hansen M."/>
            <person name="Howarth C."/>
            <person name="Imamovic A."/>
            <person name="Ireland A."/>
            <person name="Larimer J."/>
            <person name="McCowan C."/>
            <person name="Murphy C."/>
            <person name="Pearson M."/>
            <person name="Poon T.W."/>
            <person name="Priest M."/>
            <person name="Roberts A."/>
            <person name="Saif S."/>
            <person name="Shea T."/>
            <person name="Sisk P."/>
            <person name="Sykes S."/>
            <person name="Wortman J."/>
            <person name="Nusbaum C."/>
            <person name="Birren B."/>
        </authorList>
    </citation>
    <scope>NUCLEOTIDE SEQUENCE [LARGE SCALE GENOMIC DNA]</scope>
    <source>
        <strain evidence="3">A-37</strain>
    </source>
</reference>
<feature type="compositionally biased region" description="Low complexity" evidence="1">
    <location>
        <begin position="275"/>
        <end position="288"/>
    </location>
</feature>
<evidence type="ECO:0000256" key="1">
    <source>
        <dbReference type="SAM" id="MobiDB-lite"/>
    </source>
</evidence>
<evidence type="ECO:0000313" key="2">
    <source>
        <dbReference type="EnsemblMetazoa" id="ACUA004206-PA"/>
    </source>
</evidence>
<dbReference type="STRING" id="139723.A0A182LXB3"/>
<evidence type="ECO:0000313" key="3">
    <source>
        <dbReference type="Proteomes" id="UP000075883"/>
    </source>
</evidence>
<dbReference type="EnsemblMetazoa" id="ACUA004206-RA">
    <property type="protein sequence ID" value="ACUA004206-PA"/>
    <property type="gene ID" value="ACUA004206"/>
</dbReference>
<organism evidence="2 3">
    <name type="scientific">Anopheles culicifacies</name>
    <dbReference type="NCBI Taxonomy" id="139723"/>
    <lineage>
        <taxon>Eukaryota</taxon>
        <taxon>Metazoa</taxon>
        <taxon>Ecdysozoa</taxon>
        <taxon>Arthropoda</taxon>
        <taxon>Hexapoda</taxon>
        <taxon>Insecta</taxon>
        <taxon>Pterygota</taxon>
        <taxon>Neoptera</taxon>
        <taxon>Endopterygota</taxon>
        <taxon>Diptera</taxon>
        <taxon>Nematocera</taxon>
        <taxon>Culicoidea</taxon>
        <taxon>Culicidae</taxon>
        <taxon>Anophelinae</taxon>
        <taxon>Anopheles</taxon>
        <taxon>culicifacies species complex</taxon>
    </lineage>
</organism>
<dbReference type="AlphaFoldDB" id="A0A182LXB3"/>
<feature type="region of interest" description="Disordered" evidence="1">
    <location>
        <begin position="89"/>
        <end position="113"/>
    </location>
</feature>
<feature type="region of interest" description="Disordered" evidence="1">
    <location>
        <begin position="275"/>
        <end position="295"/>
    </location>
</feature>
<dbReference type="EMBL" id="AXCM01000275">
    <property type="status" value="NOT_ANNOTATED_CDS"/>
    <property type="molecule type" value="Genomic_DNA"/>
</dbReference>
<feature type="region of interest" description="Disordered" evidence="1">
    <location>
        <begin position="208"/>
        <end position="237"/>
    </location>
</feature>
<name>A0A182LXB3_9DIPT</name>
<protein>
    <submittedName>
        <fullName evidence="2">Uncharacterized protein</fullName>
    </submittedName>
</protein>
<feature type="compositionally biased region" description="Polar residues" evidence="1">
    <location>
        <begin position="225"/>
        <end position="237"/>
    </location>
</feature>
<proteinExistence type="predicted"/>
<reference evidence="2" key="2">
    <citation type="submission" date="2020-05" db="UniProtKB">
        <authorList>
            <consortium name="EnsemblMetazoa"/>
        </authorList>
    </citation>
    <scope>IDENTIFICATION</scope>
    <source>
        <strain evidence="2">A-37</strain>
    </source>
</reference>
<accession>A0A182LXB3</accession>
<dbReference type="Proteomes" id="UP000075883">
    <property type="component" value="Unassembled WGS sequence"/>
</dbReference>
<dbReference type="VEuPathDB" id="VectorBase:ACUA004206"/>